<dbReference type="Proteomes" id="UP001186974">
    <property type="component" value="Unassembled WGS sequence"/>
</dbReference>
<comment type="caution">
    <text evidence="1">The sequence shown here is derived from an EMBL/GenBank/DDBJ whole genome shotgun (WGS) entry which is preliminary data.</text>
</comment>
<accession>A0ACC3DGK4</accession>
<sequence>MKDALDVVMAWQLRNPDVKDPQAAIDEVKRTREAGGELTASLIDHFLRLTIRPPFQKAKRPEVTAAGRRNTKEGIATAKQVDWFEEDSPWKNDIYVLDLLHWVLRSLNTHLIEKHWPMLLPPILTLIDDHETHNRATGCHLLDTLLRTTPPSLLKKTGLGSVFEEALLPCLTFLPQITPVEESFEILNAAYPALIQLSHVQYPSTLPLTLQKQYNKDSTQPLPQTEITPPKAKFLDRILRQGILTGYLHAGDNPRIATVLFAHLASLIQELGIDSVKHLKDVLPLLSNVLSDPLGVAYPPLLIAGVKAMQACVLNGWPRIDTWRGEVLRGLAGAWLMLESENSGDVEEVKRESVETLAMLVVTAKSEANSDKDMRTLVGADGRLEILLERAMEVVNGNG</sequence>
<proteinExistence type="predicted"/>
<dbReference type="EMBL" id="JAWDJW010004855">
    <property type="protein sequence ID" value="KAK3071331.1"/>
    <property type="molecule type" value="Genomic_DNA"/>
</dbReference>
<protein>
    <submittedName>
        <fullName evidence="1">Uncharacterized protein</fullName>
    </submittedName>
</protein>
<name>A0ACC3DGK4_9PEZI</name>
<gene>
    <name evidence="1" type="ORF">LTS18_014886</name>
</gene>
<evidence type="ECO:0000313" key="2">
    <source>
        <dbReference type="Proteomes" id="UP001186974"/>
    </source>
</evidence>
<evidence type="ECO:0000313" key="1">
    <source>
        <dbReference type="EMBL" id="KAK3071331.1"/>
    </source>
</evidence>
<reference evidence="1" key="1">
    <citation type="submission" date="2024-09" db="EMBL/GenBank/DDBJ databases">
        <title>Black Yeasts Isolated from many extreme environments.</title>
        <authorList>
            <person name="Coleine C."/>
            <person name="Stajich J.E."/>
            <person name="Selbmann L."/>
        </authorList>
    </citation>
    <scope>NUCLEOTIDE SEQUENCE</scope>
    <source>
        <strain evidence="1">CCFEE 5737</strain>
    </source>
</reference>
<keyword evidence="2" id="KW-1185">Reference proteome</keyword>
<organism evidence="1 2">
    <name type="scientific">Coniosporium uncinatum</name>
    <dbReference type="NCBI Taxonomy" id="93489"/>
    <lineage>
        <taxon>Eukaryota</taxon>
        <taxon>Fungi</taxon>
        <taxon>Dikarya</taxon>
        <taxon>Ascomycota</taxon>
        <taxon>Pezizomycotina</taxon>
        <taxon>Dothideomycetes</taxon>
        <taxon>Dothideomycetes incertae sedis</taxon>
        <taxon>Coniosporium</taxon>
    </lineage>
</organism>